<dbReference type="CDD" id="cd04606">
    <property type="entry name" value="CBS_pair_Mg_transporter"/>
    <property type="match status" value="1"/>
</dbReference>
<feature type="transmembrane region" description="Helical" evidence="9">
    <location>
        <begin position="313"/>
        <end position="340"/>
    </location>
</feature>
<dbReference type="Gene3D" id="3.10.580.10">
    <property type="entry name" value="CBS-domain"/>
    <property type="match status" value="1"/>
</dbReference>
<evidence type="ECO:0000256" key="9">
    <source>
        <dbReference type="RuleBase" id="RU362011"/>
    </source>
</evidence>
<dbReference type="SUPFAM" id="SSF158791">
    <property type="entry name" value="MgtE N-terminal domain-like"/>
    <property type="match status" value="1"/>
</dbReference>
<comment type="subcellular location">
    <subcellularLocation>
        <location evidence="9">Cell membrane</location>
        <topology evidence="9">Multi-pass membrane protein</topology>
    </subcellularLocation>
    <subcellularLocation>
        <location evidence="1">Membrane</location>
        <topology evidence="1">Multi-pass membrane protein</topology>
    </subcellularLocation>
</comment>
<dbReference type="SUPFAM" id="SSF54631">
    <property type="entry name" value="CBS-domain pair"/>
    <property type="match status" value="1"/>
</dbReference>
<evidence type="ECO:0000256" key="3">
    <source>
        <dbReference type="ARBA" id="ARBA00022448"/>
    </source>
</evidence>
<feature type="transmembrane region" description="Helical" evidence="9">
    <location>
        <begin position="360"/>
        <end position="379"/>
    </location>
</feature>
<evidence type="ECO:0000256" key="6">
    <source>
        <dbReference type="ARBA" id="ARBA00022989"/>
    </source>
</evidence>
<evidence type="ECO:0000313" key="11">
    <source>
        <dbReference type="EMBL" id="NGO81745.1"/>
    </source>
</evidence>
<keyword evidence="4 9" id="KW-0812">Transmembrane</keyword>
<dbReference type="Gene3D" id="1.25.60.10">
    <property type="entry name" value="MgtE N-terminal domain-like"/>
    <property type="match status" value="1"/>
</dbReference>
<keyword evidence="3 9" id="KW-0813">Transport</keyword>
<dbReference type="GO" id="GO:0046872">
    <property type="term" value="F:metal ion binding"/>
    <property type="evidence" value="ECO:0007669"/>
    <property type="project" value="UniProtKB-KW"/>
</dbReference>
<feature type="domain" description="CBS" evidence="10">
    <location>
        <begin position="200"/>
        <end position="258"/>
    </location>
</feature>
<dbReference type="GO" id="GO:0005886">
    <property type="term" value="C:plasma membrane"/>
    <property type="evidence" value="ECO:0007669"/>
    <property type="project" value="UniProtKB-SubCell"/>
</dbReference>
<comment type="caution">
    <text evidence="11">The sequence shown here is derived from an EMBL/GenBank/DDBJ whole genome shotgun (WGS) entry which is preliminary data.</text>
</comment>
<keyword evidence="5 9" id="KW-0460">Magnesium</keyword>
<organism evidence="11 12">
    <name type="scientific">Streptomyces mesophilus</name>
    <dbReference type="NCBI Taxonomy" id="1775132"/>
    <lineage>
        <taxon>Bacteria</taxon>
        <taxon>Bacillati</taxon>
        <taxon>Actinomycetota</taxon>
        <taxon>Actinomycetes</taxon>
        <taxon>Kitasatosporales</taxon>
        <taxon>Streptomycetaceae</taxon>
        <taxon>Streptomyces</taxon>
    </lineage>
</organism>
<dbReference type="SMART" id="SM00116">
    <property type="entry name" value="CBS"/>
    <property type="match status" value="2"/>
</dbReference>
<dbReference type="AlphaFoldDB" id="A0A6G4XVY5"/>
<dbReference type="InterPro" id="IPR000644">
    <property type="entry name" value="CBS_dom"/>
</dbReference>
<dbReference type="RefSeq" id="WP_165337125.1">
    <property type="nucleotide sequence ID" value="NZ_JAAKZW010000397.1"/>
</dbReference>
<accession>A0A6G4XVY5</accession>
<evidence type="ECO:0000256" key="5">
    <source>
        <dbReference type="ARBA" id="ARBA00022842"/>
    </source>
</evidence>
<feature type="transmembrane region" description="Helical" evidence="9">
    <location>
        <begin position="284"/>
        <end position="301"/>
    </location>
</feature>
<dbReference type="Proteomes" id="UP000481109">
    <property type="component" value="Unassembled WGS sequence"/>
</dbReference>
<keyword evidence="6 9" id="KW-1133">Transmembrane helix</keyword>
<evidence type="ECO:0000313" key="12">
    <source>
        <dbReference type="Proteomes" id="UP000481109"/>
    </source>
</evidence>
<dbReference type="InterPro" id="IPR006667">
    <property type="entry name" value="SLC41_membr_dom"/>
</dbReference>
<name>A0A6G4XVY5_9ACTN</name>
<evidence type="ECO:0000256" key="4">
    <source>
        <dbReference type="ARBA" id="ARBA00022692"/>
    </source>
</evidence>
<dbReference type="SUPFAM" id="SSF161093">
    <property type="entry name" value="MgtE membrane domain-like"/>
    <property type="match status" value="1"/>
</dbReference>
<keyword evidence="8" id="KW-0129">CBS domain</keyword>
<keyword evidence="12" id="KW-1185">Reference proteome</keyword>
<evidence type="ECO:0000256" key="7">
    <source>
        <dbReference type="ARBA" id="ARBA00023136"/>
    </source>
</evidence>
<dbReference type="InterPro" id="IPR006668">
    <property type="entry name" value="Mg_transptr_MgtE_intracell_dom"/>
</dbReference>
<feature type="transmembrane region" description="Helical" evidence="9">
    <location>
        <begin position="385"/>
        <end position="407"/>
    </location>
</feature>
<keyword evidence="7 9" id="KW-0472">Membrane</keyword>
<proteinExistence type="inferred from homology"/>
<gene>
    <name evidence="11" type="primary">mgtE</name>
    <name evidence="11" type="ORF">G6045_39775</name>
</gene>
<reference evidence="11 12" key="1">
    <citation type="submission" date="2020-02" db="EMBL/GenBank/DDBJ databases">
        <title>Whole-genome analyses of novel actinobacteria.</title>
        <authorList>
            <person name="Sahin N."/>
            <person name="Tokatli A."/>
        </authorList>
    </citation>
    <scope>NUCLEOTIDE SEQUENCE [LARGE SCALE GENOMIC DNA]</scope>
    <source>
        <strain evidence="11 12">YC504</strain>
    </source>
</reference>
<keyword evidence="9" id="KW-1003">Cell membrane</keyword>
<sequence length="448" mass="47859">MTERTAEAKLADLVAAHDVGHLQQWLDERPDHEIADEITRVDPATAGVLFRLLDKDRASEVFGELDGVEQQKILTAVRDHAFRELVEGMDPDDRARLLGEAPANFTQRVLAGLSPRERELTATLLGYAPGSVGRFMTPEVVRLKEHITVGEALDRVRREGPEAETVYTLPVTDAGRRLIGVVGLRDLVLADPADPLNGLVDTAHLRAHATDTAESAARLMQEGNLLDLPVVDSEDRFVGLLTIDDALEVIEAADTEDIARQAAARPLDGHYLTASVTRLARSRVVWLLLLIVAATLTAKVLEAFEGEIEQVTALALFIPLLVGTGGNVGSQAATGAVRALAVGEVRPGDVLKVAWRECRVGFLLGVMLGAVGLVFAWVIAKHGDIALVVGLTLVAVCAWAAVIGGGMPLLAKKLGIDPAVISAPLVTTFVDATGLIIYFMIARVVLGL</sequence>
<dbReference type="Pfam" id="PF01769">
    <property type="entry name" value="MgtE"/>
    <property type="match status" value="1"/>
</dbReference>
<dbReference type="InterPro" id="IPR036739">
    <property type="entry name" value="SLC41_membr_dom_sf"/>
</dbReference>
<dbReference type="GO" id="GO:0015095">
    <property type="term" value="F:magnesium ion transmembrane transporter activity"/>
    <property type="evidence" value="ECO:0007669"/>
    <property type="project" value="UniProtKB-UniRule"/>
</dbReference>
<dbReference type="EMBL" id="JAAKZW010000397">
    <property type="protein sequence ID" value="NGO81745.1"/>
    <property type="molecule type" value="Genomic_DNA"/>
</dbReference>
<dbReference type="Gene3D" id="1.10.357.20">
    <property type="entry name" value="SLC41 divalent cation transporters, integral membrane domain"/>
    <property type="match status" value="1"/>
</dbReference>
<protein>
    <recommendedName>
        <fullName evidence="9">Magnesium transporter MgtE</fullName>
    </recommendedName>
</protein>
<evidence type="ECO:0000256" key="8">
    <source>
        <dbReference type="PROSITE-ProRule" id="PRU00703"/>
    </source>
</evidence>
<comment type="similarity">
    <text evidence="2 9">Belongs to the SLC41A transporter family.</text>
</comment>
<evidence type="ECO:0000256" key="1">
    <source>
        <dbReference type="ARBA" id="ARBA00004141"/>
    </source>
</evidence>
<dbReference type="PANTHER" id="PTHR43773">
    <property type="entry name" value="MAGNESIUM TRANSPORTER MGTE"/>
    <property type="match status" value="1"/>
</dbReference>
<dbReference type="InterPro" id="IPR006669">
    <property type="entry name" value="MgtE_transporter"/>
</dbReference>
<comment type="function">
    <text evidence="9">Acts as a magnesium transporter.</text>
</comment>
<evidence type="ECO:0000256" key="2">
    <source>
        <dbReference type="ARBA" id="ARBA00009749"/>
    </source>
</evidence>
<dbReference type="PANTHER" id="PTHR43773:SF1">
    <property type="entry name" value="MAGNESIUM TRANSPORTER MGTE"/>
    <property type="match status" value="1"/>
</dbReference>
<dbReference type="SMART" id="SM00924">
    <property type="entry name" value="MgtE_N"/>
    <property type="match status" value="1"/>
</dbReference>
<dbReference type="PROSITE" id="PS51371">
    <property type="entry name" value="CBS"/>
    <property type="match status" value="2"/>
</dbReference>
<dbReference type="Pfam" id="PF03448">
    <property type="entry name" value="MgtE_N"/>
    <property type="match status" value="1"/>
</dbReference>
<dbReference type="InterPro" id="IPR038076">
    <property type="entry name" value="MgtE_N_sf"/>
</dbReference>
<feature type="domain" description="CBS" evidence="10">
    <location>
        <begin position="136"/>
        <end position="199"/>
    </location>
</feature>
<dbReference type="NCBIfam" id="TIGR00400">
    <property type="entry name" value="mgtE"/>
    <property type="match status" value="1"/>
</dbReference>
<feature type="transmembrane region" description="Helical" evidence="9">
    <location>
        <begin position="419"/>
        <end position="441"/>
    </location>
</feature>
<keyword evidence="9" id="KW-0479">Metal-binding</keyword>
<dbReference type="Pfam" id="PF00571">
    <property type="entry name" value="CBS"/>
    <property type="match status" value="2"/>
</dbReference>
<evidence type="ECO:0000259" key="10">
    <source>
        <dbReference type="PROSITE" id="PS51371"/>
    </source>
</evidence>
<comment type="subunit">
    <text evidence="9">Homodimer.</text>
</comment>
<dbReference type="InterPro" id="IPR046342">
    <property type="entry name" value="CBS_dom_sf"/>
</dbReference>